<evidence type="ECO:0000256" key="3">
    <source>
        <dbReference type="PROSITE-ProRule" id="PRU00221"/>
    </source>
</evidence>
<dbReference type="SUPFAM" id="SSF50978">
    <property type="entry name" value="WD40 repeat-like"/>
    <property type="match status" value="1"/>
</dbReference>
<dbReference type="EMBL" id="BJWL01000013">
    <property type="protein sequence ID" value="GFY99527.1"/>
    <property type="molecule type" value="Genomic_DNA"/>
</dbReference>
<accession>A0A7J0FNN0</accession>
<keyword evidence="2" id="KW-0677">Repeat</keyword>
<comment type="caution">
    <text evidence="5">The sequence shown here is derived from an EMBL/GenBank/DDBJ whole genome shotgun (WGS) entry which is preliminary data.</text>
</comment>
<dbReference type="OrthoDB" id="972532at2759"/>
<dbReference type="Pfam" id="PF23627">
    <property type="entry name" value="LisH_WDR26"/>
    <property type="match status" value="1"/>
</dbReference>
<keyword evidence="1 3" id="KW-0853">WD repeat</keyword>
<keyword evidence="6" id="KW-1185">Reference proteome</keyword>
<dbReference type="InterPro" id="IPR001680">
    <property type="entry name" value="WD40_rpt"/>
</dbReference>
<evidence type="ECO:0000259" key="4">
    <source>
        <dbReference type="PROSITE" id="PS50897"/>
    </source>
</evidence>
<organism evidence="5 6">
    <name type="scientific">Actinidia rufa</name>
    <dbReference type="NCBI Taxonomy" id="165716"/>
    <lineage>
        <taxon>Eukaryota</taxon>
        <taxon>Viridiplantae</taxon>
        <taxon>Streptophyta</taxon>
        <taxon>Embryophyta</taxon>
        <taxon>Tracheophyta</taxon>
        <taxon>Spermatophyta</taxon>
        <taxon>Magnoliopsida</taxon>
        <taxon>eudicotyledons</taxon>
        <taxon>Gunneridae</taxon>
        <taxon>Pentapetalae</taxon>
        <taxon>asterids</taxon>
        <taxon>Ericales</taxon>
        <taxon>Actinidiaceae</taxon>
        <taxon>Actinidia</taxon>
    </lineage>
</organism>
<protein>
    <submittedName>
        <fullName evidence="5">Transducin family protein</fullName>
    </submittedName>
</protein>
<dbReference type="Gene3D" id="2.130.10.10">
    <property type="entry name" value="YVTN repeat-like/Quinoprotein amine dehydrogenase"/>
    <property type="match status" value="1"/>
</dbReference>
<evidence type="ECO:0000313" key="5">
    <source>
        <dbReference type="EMBL" id="GFY99527.1"/>
    </source>
</evidence>
<dbReference type="PANTHER" id="PTHR22838">
    <property type="entry name" value="WD REPEAT PROTEIN 26-RELATED"/>
    <property type="match status" value="1"/>
</dbReference>
<dbReference type="InterPro" id="IPR051350">
    <property type="entry name" value="WD_repeat-ST_regulator"/>
</dbReference>
<sequence length="270" mass="30365">MENRPTMLGPKGLIKKHEFVRTIIQSLYSLGFQKSGASLELESGISYKSVEFGLLESQILNANWDACIDTLYGLKGLTDEARASALFIVCRQSLFEFLLRGDDSSALSVLRKQISALHVGREKVHNLAFGVLSLKEMGFGTVDGDVILESRKKLLSEMEKLLPPPFILPERRLEHLVEMTVNGQIDSCMYHNTCDPISIYEDHRCGRDQIPTETIQILTDHKNEVWFVQFSNSGEYLASSSCDCTAIIWKEVKTSYQAPVESWTLNLLVA</sequence>
<dbReference type="PANTHER" id="PTHR22838:SF23">
    <property type="entry name" value="WD REPEAT-CONTAINING PROTEIN WDS HOMOLOG"/>
    <property type="match status" value="1"/>
</dbReference>
<name>A0A7J0FNN0_9ERIC</name>
<gene>
    <name evidence="5" type="ORF">Acr_13g0009270</name>
</gene>
<dbReference type="Proteomes" id="UP000585474">
    <property type="component" value="Unassembled WGS sequence"/>
</dbReference>
<dbReference type="Pfam" id="PF00400">
    <property type="entry name" value="WD40"/>
    <property type="match status" value="1"/>
</dbReference>
<proteinExistence type="predicted"/>
<feature type="repeat" description="WD" evidence="3">
    <location>
        <begin position="218"/>
        <end position="250"/>
    </location>
</feature>
<dbReference type="InterPro" id="IPR036322">
    <property type="entry name" value="WD40_repeat_dom_sf"/>
</dbReference>
<dbReference type="SMART" id="SM00320">
    <property type="entry name" value="WD40"/>
    <property type="match status" value="1"/>
</dbReference>
<evidence type="ECO:0000256" key="2">
    <source>
        <dbReference type="ARBA" id="ARBA00022737"/>
    </source>
</evidence>
<dbReference type="PROSITE" id="PS50294">
    <property type="entry name" value="WD_REPEATS_REGION"/>
    <property type="match status" value="1"/>
</dbReference>
<feature type="domain" description="CTLH" evidence="4">
    <location>
        <begin position="48"/>
        <end position="105"/>
    </location>
</feature>
<evidence type="ECO:0000313" key="6">
    <source>
        <dbReference type="Proteomes" id="UP000585474"/>
    </source>
</evidence>
<reference evidence="5 6" key="1">
    <citation type="submission" date="2019-07" db="EMBL/GenBank/DDBJ databases">
        <title>De Novo Assembly of kiwifruit Actinidia rufa.</title>
        <authorList>
            <person name="Sugita-Konishi S."/>
            <person name="Sato K."/>
            <person name="Mori E."/>
            <person name="Abe Y."/>
            <person name="Kisaki G."/>
            <person name="Hamano K."/>
            <person name="Suezawa K."/>
            <person name="Otani M."/>
            <person name="Fukuda T."/>
            <person name="Manabe T."/>
            <person name="Gomi K."/>
            <person name="Tabuchi M."/>
            <person name="Akimitsu K."/>
            <person name="Kataoka I."/>
        </authorList>
    </citation>
    <scope>NUCLEOTIDE SEQUENCE [LARGE SCALE GENOMIC DNA]</scope>
    <source>
        <strain evidence="6">cv. Fuchu</strain>
    </source>
</reference>
<dbReference type="InterPro" id="IPR006595">
    <property type="entry name" value="CTLH_C"/>
</dbReference>
<dbReference type="InterPro" id="IPR015943">
    <property type="entry name" value="WD40/YVTN_repeat-like_dom_sf"/>
</dbReference>
<dbReference type="AlphaFoldDB" id="A0A7J0FNN0"/>
<dbReference type="PROSITE" id="PS50082">
    <property type="entry name" value="WD_REPEATS_2"/>
    <property type="match status" value="1"/>
</dbReference>
<evidence type="ECO:0000256" key="1">
    <source>
        <dbReference type="ARBA" id="ARBA00022574"/>
    </source>
</evidence>
<dbReference type="PROSITE" id="PS50897">
    <property type="entry name" value="CTLH"/>
    <property type="match status" value="1"/>
</dbReference>